<keyword evidence="1" id="KW-0812">Transmembrane</keyword>
<sequence length="67" mass="7690">MGEIRDRKPENQSYRASGLTLLTAAISLWNNVYMVRVVHALKRKGVKVNEQLLSHLSLQQRIIVCKD</sequence>
<protein>
    <submittedName>
        <fullName evidence="3">Tn3 transposase DDE domain protein</fullName>
    </submittedName>
</protein>
<feature type="transmembrane region" description="Helical" evidence="1">
    <location>
        <begin position="16"/>
        <end position="35"/>
    </location>
</feature>
<reference evidence="3" key="1">
    <citation type="submission" date="2018-04" db="EMBL/GenBank/DDBJ databases">
        <title>Genomes of the Obligate Erwinia dacicola and Facultative Enterobacter sp. OLF Endosymbionts of the Olive Fruit fly, Bactrocera oleae.</title>
        <authorList>
            <person name="Estes A.M."/>
            <person name="Hearn D.J."/>
            <person name="Agarwal S."/>
            <person name="Pierson E.A."/>
            <person name="Dunning-Hotopp J.C."/>
        </authorList>
    </citation>
    <scope>NUCLEOTIDE SEQUENCE [LARGE SCALE GENOMIC DNA]</scope>
    <source>
        <strain evidence="3">Oroville</strain>
    </source>
</reference>
<feature type="domain" description="Tn3 transposase DDE" evidence="2">
    <location>
        <begin position="2"/>
        <end position="58"/>
    </location>
</feature>
<evidence type="ECO:0000259" key="2">
    <source>
        <dbReference type="Pfam" id="PF01526"/>
    </source>
</evidence>
<evidence type="ECO:0000313" key="4">
    <source>
        <dbReference type="Proteomes" id="UP000244334"/>
    </source>
</evidence>
<name>A0A328TD45_9GAMM</name>
<evidence type="ECO:0000313" key="3">
    <source>
        <dbReference type="EMBL" id="RAP64221.1"/>
    </source>
</evidence>
<dbReference type="Pfam" id="PF01526">
    <property type="entry name" value="DDE_Tnp_Tn3"/>
    <property type="match status" value="1"/>
</dbReference>
<dbReference type="EMBL" id="LJAM02001010">
    <property type="protein sequence ID" value="RAP64221.1"/>
    <property type="molecule type" value="Genomic_DNA"/>
</dbReference>
<evidence type="ECO:0000256" key="1">
    <source>
        <dbReference type="SAM" id="Phobius"/>
    </source>
</evidence>
<accession>A0A328TD45</accession>
<dbReference type="GO" id="GO:0004803">
    <property type="term" value="F:transposase activity"/>
    <property type="evidence" value="ECO:0007669"/>
    <property type="project" value="InterPro"/>
</dbReference>
<comment type="caution">
    <text evidence="3">The sequence shown here is derived from an EMBL/GenBank/DDBJ whole genome shotgun (WGS) entry which is preliminary data.</text>
</comment>
<keyword evidence="4" id="KW-1185">Reference proteome</keyword>
<dbReference type="AlphaFoldDB" id="A0A328TD45"/>
<organism evidence="3 4">
    <name type="scientific">Candidatus Erwinia dacicola</name>
    <dbReference type="NCBI Taxonomy" id="252393"/>
    <lineage>
        <taxon>Bacteria</taxon>
        <taxon>Pseudomonadati</taxon>
        <taxon>Pseudomonadota</taxon>
        <taxon>Gammaproteobacteria</taxon>
        <taxon>Enterobacterales</taxon>
        <taxon>Erwiniaceae</taxon>
        <taxon>Erwinia</taxon>
    </lineage>
</organism>
<dbReference type="InterPro" id="IPR002513">
    <property type="entry name" value="Tn3_Tnp_DDE_dom"/>
</dbReference>
<keyword evidence="1" id="KW-1133">Transmembrane helix</keyword>
<gene>
    <name evidence="3" type="ORF">ACZ87_04066</name>
</gene>
<dbReference type="GO" id="GO:0006313">
    <property type="term" value="P:DNA transposition"/>
    <property type="evidence" value="ECO:0007669"/>
    <property type="project" value="InterPro"/>
</dbReference>
<proteinExistence type="predicted"/>
<keyword evidence="1" id="KW-0472">Membrane</keyword>
<dbReference type="Proteomes" id="UP000244334">
    <property type="component" value="Unassembled WGS sequence"/>
</dbReference>